<reference evidence="2" key="1">
    <citation type="submission" date="2015-09" db="EMBL/GenBank/DDBJ databases">
        <title>Identification and resolution of microdiversity through metagenomic sequencing of parallel consortia.</title>
        <authorList>
            <person name="Nelson W.C."/>
            <person name="Romine M.F."/>
            <person name="Lindemann S.R."/>
        </authorList>
    </citation>
    <scope>NUCLEOTIDE SEQUENCE [LARGE SCALE GENOMIC DNA]</scope>
    <source>
        <strain evidence="2">HL-109</strain>
    </source>
</reference>
<dbReference type="InterPro" id="IPR025870">
    <property type="entry name" value="Glyoxalase-like_dom"/>
</dbReference>
<dbReference type="AlphaFoldDB" id="A0A0P7Y294"/>
<dbReference type="SUPFAM" id="SSF54593">
    <property type="entry name" value="Glyoxalase/Bleomycin resistance protein/Dihydroxybiphenyl dioxygenase"/>
    <property type="match status" value="1"/>
</dbReference>
<dbReference type="Gene3D" id="3.10.180.10">
    <property type="entry name" value="2,3-Dihydroxybiphenyl 1,2-Dioxygenase, domain 1"/>
    <property type="match status" value="1"/>
</dbReference>
<proteinExistence type="predicted"/>
<organism evidence="2">
    <name type="scientific">Saliniramus fredricksonii</name>
    <dbReference type="NCBI Taxonomy" id="1653334"/>
    <lineage>
        <taxon>Bacteria</taxon>
        <taxon>Pseudomonadati</taxon>
        <taxon>Pseudomonadota</taxon>
        <taxon>Alphaproteobacteria</taxon>
        <taxon>Hyphomicrobiales</taxon>
        <taxon>Salinarimonadaceae</taxon>
        <taxon>Saliniramus</taxon>
    </lineage>
</organism>
<protein>
    <submittedName>
        <fullName evidence="2">Glyoxalase-like domain</fullName>
    </submittedName>
</protein>
<dbReference type="Proteomes" id="UP000050497">
    <property type="component" value="Unassembled WGS sequence"/>
</dbReference>
<evidence type="ECO:0000313" key="2">
    <source>
        <dbReference type="EMBL" id="KPQ10525.1"/>
    </source>
</evidence>
<evidence type="ECO:0000259" key="1">
    <source>
        <dbReference type="Pfam" id="PF13468"/>
    </source>
</evidence>
<comment type="caution">
    <text evidence="2">The sequence shown here is derived from an EMBL/GenBank/DDBJ whole genome shotgun (WGS) entry which is preliminary data.</text>
</comment>
<sequence length="304" mass="32692">MVPFRQIPGESEVFFDHLAHFVPDMDAASAALEALGFVLTPFTEQRNRTPQGFVPAGTGNRCAMLESGYLEFLTRCADTPLASRLEAAIARYTGVHLLAMSVADARAARAHLEDAGFVPDQAVQLTRSIALPDGGEAEGRFSVVRVPPDAMPEGRIQVLAHHTPDIVWQARWTAHPNRIVSLEAVLVLVDDPSEAAARFGRFLGRVPLRRDDARLVLPLDRGIFVFTDDATRFGISAMARPCIAAYALGSAEPGVSVQHFEAGGAERVVSGHAATGEGARLDLPPALGGHVVIDRPGRLPDWAR</sequence>
<dbReference type="EMBL" id="LJSX01000015">
    <property type="protein sequence ID" value="KPQ10525.1"/>
    <property type="molecule type" value="Genomic_DNA"/>
</dbReference>
<accession>A0A0P7Y294</accession>
<dbReference type="InterPro" id="IPR029068">
    <property type="entry name" value="Glyas_Bleomycin-R_OHBP_Dase"/>
</dbReference>
<feature type="domain" description="Glyoxalase-like" evidence="1">
    <location>
        <begin position="15"/>
        <end position="199"/>
    </location>
</feature>
<dbReference type="Pfam" id="PF13468">
    <property type="entry name" value="Glyoxalase_3"/>
    <property type="match status" value="1"/>
</dbReference>
<name>A0A0P7Y294_9HYPH</name>
<gene>
    <name evidence="2" type="ORF">HLUCCO17_10700</name>
</gene>